<dbReference type="Proteomes" id="UP001153954">
    <property type="component" value="Unassembled WGS sequence"/>
</dbReference>
<dbReference type="EMBL" id="CAKOGL010000016">
    <property type="protein sequence ID" value="CAH2096140.1"/>
    <property type="molecule type" value="Genomic_DNA"/>
</dbReference>
<gene>
    <name evidence="2" type="ORF">EEDITHA_LOCUS11517</name>
</gene>
<name>A0AAU9UH52_EUPED</name>
<evidence type="ECO:0000313" key="2">
    <source>
        <dbReference type="EMBL" id="CAH2096140.1"/>
    </source>
</evidence>
<feature type="region of interest" description="Disordered" evidence="1">
    <location>
        <begin position="1"/>
        <end position="55"/>
    </location>
</feature>
<feature type="compositionally biased region" description="Basic and acidic residues" evidence="1">
    <location>
        <begin position="30"/>
        <end position="39"/>
    </location>
</feature>
<evidence type="ECO:0000256" key="1">
    <source>
        <dbReference type="SAM" id="MobiDB-lite"/>
    </source>
</evidence>
<sequence>MNRPEKGSSVFGTTKPALRLPTRLPSMRNGLDKKSDKLNDGITSRNGDKKKRVEPGLVTHANSMRGESRQCQDAPLVLLHLSQ</sequence>
<keyword evidence="3" id="KW-1185">Reference proteome</keyword>
<protein>
    <submittedName>
        <fullName evidence="2">Uncharacterized protein</fullName>
    </submittedName>
</protein>
<comment type="caution">
    <text evidence="2">The sequence shown here is derived from an EMBL/GenBank/DDBJ whole genome shotgun (WGS) entry which is preliminary data.</text>
</comment>
<dbReference type="AlphaFoldDB" id="A0AAU9UH52"/>
<proteinExistence type="predicted"/>
<accession>A0AAU9UH52</accession>
<reference evidence="2" key="1">
    <citation type="submission" date="2022-03" db="EMBL/GenBank/DDBJ databases">
        <authorList>
            <person name="Tunstrom K."/>
        </authorList>
    </citation>
    <scope>NUCLEOTIDE SEQUENCE</scope>
</reference>
<evidence type="ECO:0000313" key="3">
    <source>
        <dbReference type="Proteomes" id="UP001153954"/>
    </source>
</evidence>
<organism evidence="2 3">
    <name type="scientific">Euphydryas editha</name>
    <name type="common">Edith's checkerspot</name>
    <dbReference type="NCBI Taxonomy" id="104508"/>
    <lineage>
        <taxon>Eukaryota</taxon>
        <taxon>Metazoa</taxon>
        <taxon>Ecdysozoa</taxon>
        <taxon>Arthropoda</taxon>
        <taxon>Hexapoda</taxon>
        <taxon>Insecta</taxon>
        <taxon>Pterygota</taxon>
        <taxon>Neoptera</taxon>
        <taxon>Endopterygota</taxon>
        <taxon>Lepidoptera</taxon>
        <taxon>Glossata</taxon>
        <taxon>Ditrysia</taxon>
        <taxon>Papilionoidea</taxon>
        <taxon>Nymphalidae</taxon>
        <taxon>Nymphalinae</taxon>
        <taxon>Euphydryas</taxon>
    </lineage>
</organism>